<dbReference type="PANTHER" id="PTHR43409">
    <property type="entry name" value="ANAEROBIC MAGNESIUM-PROTOPORPHYRIN IX MONOMETHYL ESTER CYCLASE-RELATED"/>
    <property type="match status" value="1"/>
</dbReference>
<sequence length="238" mass="27434">NSICDEIINRGLDIKWCTPNGIAHWTLDTQTIKKMKKAGCYRLTFGIESGYPETRKFLGKPYKLSQAKEMIQYANSIGMWTISTNIFGFPYEKQESMDATVKFSQKSGTDFATFFLLSPLVTSDVYSYFKKEGLLDFDFVFKENVFDQEKYEQMNEIINDGGTPTKYFTIDELKAVQIKAYKRFIIYRSLSYLINPLKLAAKIRSGEDFKYVTRVGIQGLKILSKSFTKTDTKALLRD</sequence>
<name>A0A0F9D5N6_9ZZZZ</name>
<evidence type="ECO:0000256" key="3">
    <source>
        <dbReference type="ARBA" id="ARBA00022723"/>
    </source>
</evidence>
<dbReference type="InterPro" id="IPR051198">
    <property type="entry name" value="BchE-like"/>
</dbReference>
<dbReference type="PANTHER" id="PTHR43409:SF7">
    <property type="entry name" value="BLL1977 PROTEIN"/>
    <property type="match status" value="1"/>
</dbReference>
<accession>A0A0F9D5N6</accession>
<evidence type="ECO:0000313" key="7">
    <source>
        <dbReference type="EMBL" id="KKL49011.1"/>
    </source>
</evidence>
<dbReference type="InterPro" id="IPR058240">
    <property type="entry name" value="rSAM_sf"/>
</dbReference>
<proteinExistence type="predicted"/>
<feature type="domain" description="Radical SAM core" evidence="6">
    <location>
        <begin position="20"/>
        <end position="103"/>
    </location>
</feature>
<dbReference type="GO" id="GO:0046872">
    <property type="term" value="F:metal ion binding"/>
    <property type="evidence" value="ECO:0007669"/>
    <property type="project" value="UniProtKB-KW"/>
</dbReference>
<dbReference type="Gene3D" id="3.80.30.20">
    <property type="entry name" value="tm_1862 like domain"/>
    <property type="match status" value="1"/>
</dbReference>
<evidence type="ECO:0000256" key="4">
    <source>
        <dbReference type="ARBA" id="ARBA00023004"/>
    </source>
</evidence>
<evidence type="ECO:0000259" key="6">
    <source>
        <dbReference type="Pfam" id="PF04055"/>
    </source>
</evidence>
<keyword evidence="2" id="KW-0949">S-adenosyl-L-methionine</keyword>
<evidence type="ECO:0000256" key="2">
    <source>
        <dbReference type="ARBA" id="ARBA00022691"/>
    </source>
</evidence>
<keyword evidence="5" id="KW-0411">Iron-sulfur</keyword>
<dbReference type="EMBL" id="LAZR01033116">
    <property type="protein sequence ID" value="KKL49011.1"/>
    <property type="molecule type" value="Genomic_DNA"/>
</dbReference>
<feature type="non-terminal residue" evidence="7">
    <location>
        <position position="1"/>
    </location>
</feature>
<dbReference type="GO" id="GO:0051536">
    <property type="term" value="F:iron-sulfur cluster binding"/>
    <property type="evidence" value="ECO:0007669"/>
    <property type="project" value="UniProtKB-KW"/>
</dbReference>
<protein>
    <recommendedName>
        <fullName evidence="6">Radical SAM core domain-containing protein</fullName>
    </recommendedName>
</protein>
<dbReference type="Pfam" id="PF04055">
    <property type="entry name" value="Radical_SAM"/>
    <property type="match status" value="1"/>
</dbReference>
<evidence type="ECO:0000256" key="1">
    <source>
        <dbReference type="ARBA" id="ARBA00001966"/>
    </source>
</evidence>
<dbReference type="AlphaFoldDB" id="A0A0F9D5N6"/>
<gene>
    <name evidence="7" type="ORF">LCGC14_2319770</name>
</gene>
<evidence type="ECO:0000256" key="5">
    <source>
        <dbReference type="ARBA" id="ARBA00023014"/>
    </source>
</evidence>
<keyword evidence="4" id="KW-0408">Iron</keyword>
<organism evidence="7">
    <name type="scientific">marine sediment metagenome</name>
    <dbReference type="NCBI Taxonomy" id="412755"/>
    <lineage>
        <taxon>unclassified sequences</taxon>
        <taxon>metagenomes</taxon>
        <taxon>ecological metagenomes</taxon>
    </lineage>
</organism>
<keyword evidence="3" id="KW-0479">Metal-binding</keyword>
<dbReference type="InterPro" id="IPR023404">
    <property type="entry name" value="rSAM_horseshoe"/>
</dbReference>
<reference evidence="7" key="1">
    <citation type="journal article" date="2015" name="Nature">
        <title>Complex archaea that bridge the gap between prokaryotes and eukaryotes.</title>
        <authorList>
            <person name="Spang A."/>
            <person name="Saw J.H."/>
            <person name="Jorgensen S.L."/>
            <person name="Zaremba-Niedzwiedzka K."/>
            <person name="Martijn J."/>
            <person name="Lind A.E."/>
            <person name="van Eijk R."/>
            <person name="Schleper C."/>
            <person name="Guy L."/>
            <person name="Ettema T.J."/>
        </authorList>
    </citation>
    <scope>NUCLEOTIDE SEQUENCE</scope>
</reference>
<dbReference type="InterPro" id="IPR007197">
    <property type="entry name" value="rSAM"/>
</dbReference>
<dbReference type="GO" id="GO:0003824">
    <property type="term" value="F:catalytic activity"/>
    <property type="evidence" value="ECO:0007669"/>
    <property type="project" value="InterPro"/>
</dbReference>
<comment type="caution">
    <text evidence="7">The sequence shown here is derived from an EMBL/GenBank/DDBJ whole genome shotgun (WGS) entry which is preliminary data.</text>
</comment>
<comment type="cofactor">
    <cofactor evidence="1">
        <name>[4Fe-4S] cluster</name>
        <dbReference type="ChEBI" id="CHEBI:49883"/>
    </cofactor>
</comment>
<dbReference type="SUPFAM" id="SSF102114">
    <property type="entry name" value="Radical SAM enzymes"/>
    <property type="match status" value="1"/>
</dbReference>